<organism evidence="2 3">
    <name type="scientific">Batrachochytrium dendrobatidis (strain JAM81 / FGSC 10211)</name>
    <name type="common">Frog chytrid fungus</name>
    <dbReference type="NCBI Taxonomy" id="684364"/>
    <lineage>
        <taxon>Eukaryota</taxon>
        <taxon>Fungi</taxon>
        <taxon>Fungi incertae sedis</taxon>
        <taxon>Chytridiomycota</taxon>
        <taxon>Chytridiomycota incertae sedis</taxon>
        <taxon>Chytridiomycetes</taxon>
        <taxon>Rhizophydiales</taxon>
        <taxon>Rhizophydiales incertae sedis</taxon>
        <taxon>Batrachochytrium</taxon>
    </lineage>
</organism>
<proteinExistence type="predicted"/>
<dbReference type="EMBL" id="GL882880">
    <property type="protein sequence ID" value="EGF82604.1"/>
    <property type="molecule type" value="Genomic_DNA"/>
</dbReference>
<dbReference type="InParanoid" id="F4NX31"/>
<protein>
    <submittedName>
        <fullName evidence="2">Uncharacterized protein</fullName>
    </submittedName>
</protein>
<keyword evidence="3" id="KW-1185">Reference proteome</keyword>
<evidence type="ECO:0000313" key="3">
    <source>
        <dbReference type="Proteomes" id="UP000007241"/>
    </source>
</evidence>
<sequence>MKYLNFCIAAVSFVLSSSAYAAPPKQQSSRPHVPNIIVSVSSQDNNRNRQEFITKLVNMAGLGMKHIGKLIIDDVIYDPNYRQAYYVIDGDQAHDKVDYWGRDALVDVLLSVIPEPPGRPSPDGQYEYPDTPVQSGLIGRFWLWPKHEPKVATPNASNAPKSILNRLDGYHASAESFSRRYTLWSQQVLQLLNQLDVRTTTIPTLKLIDAFKSFAQSLARALESEEEGIQHTARALQNGSSKFKSLKATKEVMVKHQKIVKNILDVFEQEVNQYLLVDWLHSIKLKPILGIWFKFHDEMNFRAEGLIGEIDIVSTSY</sequence>
<accession>F4NX31</accession>
<evidence type="ECO:0000313" key="2">
    <source>
        <dbReference type="EMBL" id="EGF82604.1"/>
    </source>
</evidence>
<gene>
    <name evidence="2" type="ORF">BATDEDRAFT_22625</name>
</gene>
<dbReference type="RefSeq" id="XP_006676585.1">
    <property type="nucleotide sequence ID" value="XM_006676522.1"/>
</dbReference>
<feature type="signal peptide" evidence="1">
    <location>
        <begin position="1"/>
        <end position="21"/>
    </location>
</feature>
<dbReference type="Proteomes" id="UP000007241">
    <property type="component" value="Unassembled WGS sequence"/>
</dbReference>
<keyword evidence="1" id="KW-0732">Signal</keyword>
<dbReference type="GeneID" id="18238000"/>
<dbReference type="HOGENOM" id="CLU_081340_0_0_1"/>
<dbReference type="AlphaFoldDB" id="F4NX31"/>
<evidence type="ECO:0000256" key="1">
    <source>
        <dbReference type="SAM" id="SignalP"/>
    </source>
</evidence>
<reference evidence="2 3" key="1">
    <citation type="submission" date="2009-12" db="EMBL/GenBank/DDBJ databases">
        <title>The draft genome of Batrachochytrium dendrobatidis.</title>
        <authorList>
            <consortium name="US DOE Joint Genome Institute (JGI-PGF)"/>
            <person name="Kuo A."/>
            <person name="Salamov A."/>
            <person name="Schmutz J."/>
            <person name="Lucas S."/>
            <person name="Pitluck S."/>
            <person name="Rosenblum E."/>
            <person name="Stajich J."/>
            <person name="Eisen M."/>
            <person name="Grigoriev I.V."/>
        </authorList>
    </citation>
    <scope>NUCLEOTIDE SEQUENCE [LARGE SCALE GENOMIC DNA]</scope>
    <source>
        <strain evidence="3">JAM81 / FGSC 10211</strain>
    </source>
</reference>
<name>F4NX31_BATDJ</name>
<feature type="chain" id="PRO_5003314640" evidence="1">
    <location>
        <begin position="22"/>
        <end position="317"/>
    </location>
</feature>